<evidence type="ECO:0000313" key="9">
    <source>
        <dbReference type="EMBL" id="CAK0784907.1"/>
    </source>
</evidence>
<dbReference type="Proteomes" id="UP001314263">
    <property type="component" value="Unassembled WGS sequence"/>
</dbReference>
<dbReference type="NCBIfam" id="TIGR01927">
    <property type="entry name" value="menC_gam_Gplu"/>
    <property type="match status" value="1"/>
</dbReference>
<dbReference type="Pfam" id="PF12697">
    <property type="entry name" value="Abhydrolase_6"/>
    <property type="match status" value="1"/>
</dbReference>
<keyword evidence="3" id="KW-0460">Magnesium</keyword>
<dbReference type="SFLD" id="SFLDF00009">
    <property type="entry name" value="o-succinylbenzoate_synthase"/>
    <property type="match status" value="1"/>
</dbReference>
<keyword evidence="4" id="KW-0786">Thiamine pyrophosphate</keyword>
<dbReference type="InterPro" id="IPR029061">
    <property type="entry name" value="THDP-binding"/>
</dbReference>
<accession>A0AAV1ICQ0</accession>
<keyword evidence="6" id="KW-0456">Lyase</keyword>
<dbReference type="Gene3D" id="3.30.390.10">
    <property type="entry name" value="Enolase-like, N-terminal domain"/>
    <property type="match status" value="1"/>
</dbReference>
<evidence type="ECO:0000259" key="8">
    <source>
        <dbReference type="SMART" id="SM00922"/>
    </source>
</evidence>
<dbReference type="Gene3D" id="3.60.120.10">
    <property type="entry name" value="Anthranilate synthase"/>
    <property type="match status" value="2"/>
</dbReference>
<name>A0AAV1ICQ0_9CHLO</name>
<dbReference type="SFLD" id="SFLDG00180">
    <property type="entry name" value="muconate_cycloisomerase"/>
    <property type="match status" value="1"/>
</dbReference>
<keyword evidence="10" id="KW-1185">Reference proteome</keyword>
<dbReference type="Gene3D" id="3.40.50.1220">
    <property type="entry name" value="TPP-binding domain"/>
    <property type="match status" value="1"/>
</dbReference>
<dbReference type="CDD" id="cd07037">
    <property type="entry name" value="TPP_PYR_MenD"/>
    <property type="match status" value="1"/>
</dbReference>
<evidence type="ECO:0000256" key="7">
    <source>
        <dbReference type="SAM" id="MobiDB-lite"/>
    </source>
</evidence>
<keyword evidence="5" id="KW-0464">Manganese</keyword>
<proteinExistence type="inferred from homology"/>
<dbReference type="PANTHER" id="PTHR42916:SF1">
    <property type="entry name" value="PROTEIN PHYLLO, CHLOROPLASTIC"/>
    <property type="match status" value="1"/>
</dbReference>
<dbReference type="Pfam" id="PF16582">
    <property type="entry name" value="TPP_enzyme_M_2"/>
    <property type="match status" value="1"/>
</dbReference>
<dbReference type="EMBL" id="CAUYUE010000011">
    <property type="protein sequence ID" value="CAK0784907.1"/>
    <property type="molecule type" value="Genomic_DNA"/>
</dbReference>
<dbReference type="CDD" id="cd02009">
    <property type="entry name" value="TPP_SHCHC_synthase"/>
    <property type="match status" value="1"/>
</dbReference>
<evidence type="ECO:0000256" key="1">
    <source>
        <dbReference type="ARBA" id="ARBA00022679"/>
    </source>
</evidence>
<feature type="domain" description="Mandelate racemase/muconate lactonizing enzyme C-terminal" evidence="8">
    <location>
        <begin position="1502"/>
        <end position="1597"/>
    </location>
</feature>
<dbReference type="InterPro" id="IPR029017">
    <property type="entry name" value="Enolase-like_N"/>
</dbReference>
<dbReference type="InterPro" id="IPR004433">
    <property type="entry name" value="MenaQ_synth_MenD"/>
</dbReference>
<reference evidence="9 10" key="1">
    <citation type="submission" date="2023-10" db="EMBL/GenBank/DDBJ databases">
        <authorList>
            <person name="Maclean D."/>
            <person name="Macfadyen A."/>
        </authorList>
    </citation>
    <scope>NUCLEOTIDE SEQUENCE [LARGE SCALE GENOMIC DNA]</scope>
</reference>
<evidence type="ECO:0000256" key="6">
    <source>
        <dbReference type="ARBA" id="ARBA00023239"/>
    </source>
</evidence>
<dbReference type="NCBIfam" id="TIGR00173">
    <property type="entry name" value="menD"/>
    <property type="match status" value="1"/>
</dbReference>
<dbReference type="GO" id="GO:0000287">
    <property type="term" value="F:magnesium ion binding"/>
    <property type="evidence" value="ECO:0007669"/>
    <property type="project" value="InterPro"/>
</dbReference>
<dbReference type="SFLD" id="SFLDS00001">
    <property type="entry name" value="Enolase"/>
    <property type="match status" value="1"/>
</dbReference>
<dbReference type="Pfam" id="PF02775">
    <property type="entry name" value="TPP_enzyme_C"/>
    <property type="match status" value="1"/>
</dbReference>
<protein>
    <recommendedName>
        <fullName evidence="8">Mandelate racemase/muconate lactonizing enzyme C-terminal domain-containing protein</fullName>
    </recommendedName>
</protein>
<dbReference type="InterPro" id="IPR005801">
    <property type="entry name" value="ADC_synthase"/>
</dbReference>
<dbReference type="SUPFAM" id="SSF56322">
    <property type="entry name" value="ADC synthase"/>
    <property type="match status" value="1"/>
</dbReference>
<dbReference type="InterPro" id="IPR013342">
    <property type="entry name" value="Mandelate_racemase_C"/>
</dbReference>
<dbReference type="Pfam" id="PF00425">
    <property type="entry name" value="Chorismate_bind"/>
    <property type="match status" value="1"/>
</dbReference>
<dbReference type="SUPFAM" id="SSF52518">
    <property type="entry name" value="Thiamin diphosphate-binding fold (THDP-binding)"/>
    <property type="match status" value="2"/>
</dbReference>
<dbReference type="GO" id="GO:0009234">
    <property type="term" value="P:menaquinone biosynthetic process"/>
    <property type="evidence" value="ECO:0007669"/>
    <property type="project" value="InterPro"/>
</dbReference>
<dbReference type="InterPro" id="IPR015890">
    <property type="entry name" value="Chorismate_C"/>
</dbReference>
<dbReference type="InterPro" id="IPR010196">
    <property type="entry name" value="OSB_synthase_MenC1"/>
</dbReference>
<evidence type="ECO:0000256" key="5">
    <source>
        <dbReference type="ARBA" id="ARBA00023211"/>
    </source>
</evidence>
<dbReference type="InterPro" id="IPR012001">
    <property type="entry name" value="Thiamin_PyroP_enz_TPP-bd_dom"/>
</dbReference>
<dbReference type="Pfam" id="PF13378">
    <property type="entry name" value="MR_MLE_C"/>
    <property type="match status" value="1"/>
</dbReference>
<keyword evidence="2" id="KW-0479">Metal-binding</keyword>
<evidence type="ECO:0000256" key="4">
    <source>
        <dbReference type="ARBA" id="ARBA00023052"/>
    </source>
</evidence>
<dbReference type="GO" id="GO:0016836">
    <property type="term" value="F:hydro-lyase activity"/>
    <property type="evidence" value="ECO:0007669"/>
    <property type="project" value="InterPro"/>
</dbReference>
<sequence length="2113" mass="224147">MEKYAFRSRGRARCQPILLDMPATSPASGSDIRLWKPRCSAIRARRRKVATAARAQGKVDTYTVSQPHVEAEPAHEQPCSTSSVPTALDIHHVATLPTAMDFCEARLALQQAISGAAHSYKAYRSGLIRFEVPLPRSTDALLWLRGQPYAPAQLMPRVYFSPRHSSAPDTPGGAAASAAAAGLGAVAGVGSAWTWQGLPGQALSAEDMQGMAAFLSLSHPRIRALGGTRFNEASQPSPEWSSFGSFCFMIPRLELLEAAGCCLLSCTLAWKPHLGLQDRGFTGLEAAVQDAQACLSATSSPAPVSAPVLRVRREGLQHCPSKEEWQHTMNGVHGGLSASSDTGSADLGPLLQNINLQMARDEYELNGQQGLDQLLAVLGGEEVQGQGVVDSESGLTKVVLARRSDVAYRGYLDPLLLLGALQEKDPRAYQFCLQLPDGASFLGSSPEQLYSRTANSIASEAVAATRARGPLGDIERDFWLAYDLLQNPKDHAEFTIVRNWVQEALEGVCTNVIVEREKSILKQGAIQHLYGRLSGTLREGVSDASLLAALHPTPAVCGRPRERALAALSAAEPFDRGFYSGPFGWISGAAAEFAVAIRSALVHADRPSLASAAAAGPTANGQAQSGASLAARLHDVTASIGSPDQEESLQHQEGLRKVSMYAGVGLVCGSDAEKEWQELDLKVRQFNILLKAPPALSEAQNINMLWAHLMVDELCRLGSSTFCIAPGSRSSPLTAAAAMHPRARIVPCIDERSLAFWALGFGQANGTPAVVITSSGTAVANLLPAVVEASQSGVPMIILSADRPGELRDTGANQTIDQVKIFGSYARWTFDMPPPSAAAPARMALTTIDAAHRHAVAPQPGPVHINVQLREPLSPVRQPWPPEVLHGLERWEGSDNLYTSHALPPSAPILASSAGAASPFVACMAAAQKGLIVVGQMTRAEDAAAALKIAEALGWPLVADVLSGLRIGHAPKSAGLMQHFDHVLLDRDEVWPAVRPDVVLQLGGRITSKRVSEFLSWAAQPSVSRGAAQWIFAADMPNRHDQTHLVAHHVQIPLPSLAAFLTKEHFQKEHSLWYGELLLQLDDAAARQIGEELRQLAQLTEPHVAHDLSQALPPGNGLFLGNSMPIRDMDMYGACRSSDLLPPGSAPQVLSGLAAPVAANRGASGIDGVLSTAAGFAFGLSRAVTLVVGDISFLHDINGLSLLRSGEMRPPLTVVLINNSGGGIFSFLPIAHDVQEDVFTQLWSTPQNVDLAGMCRAHGIAHQRVSDRPGLHKALQAAWALNSHSVVEVSVDRVFNVEQHRSIQAAVKAAVLRALHTVTTQAEGGCLQGDDLLPAQALKVNRASYQSYALPLKRGLTTGSTDRTRPGFLLHLTCSALDGSEARGVGEVAPLAGLHRESLLEAEEQLALLAAQLPGTSVPLSLALLQGRVSEWLSSRLGWAAGSMLPSVRCGLEGALLSALAAARRQPLHALLTACPEVAEQPEGDRSVGVAVNALLHSQGTSQERAAEAKDFVHQGYSVLKIKVGRLQPLEDAAAVLHIREAVGAAITLRADANQKWSLSQSLQFGHAVKGAGLQYIEEPTSSWEDSLRFYQETGVPIALDETLDAAMQAPQVEGLHAALPDVRAKDGVAAVVVKPGVVGGFEAASSIASWARSRGLQVVVSSAFESSIGLEQYAHLATALQPVQLAGAARLGSHSGGAHGLGTAQWFAADLLEPPSEPRAMMASDGEQCMGLPLASHDAAARRLATSMTLKARPEESQTVQAEISRTSLQRGITTQHGTYSFNVVVTERSRRSVQNAMERHGRSTAGLPASAEQPTVLLLHGFLGCAADWDDVSVALALTCRCVSVDLPGHGATVVHAAGQGAHSIAAMAKALQALLASLCFGRIHVVGYSLGARVALELCTHTDYDAASLTLVSGTAGMVGAQQRQARREKDQGLAHALLAQGLPAFVQAWYQQPMWQSLRLHARFSDLAARRGEAATAEGLAAVLSEGSPGLAEPLWDRLPSLQVPVQFIAGQLDAKFVALAAKMAAATVRDMHRGTQRVGTFLSSSRDSTEIAGSAHLPAQPGRSTDMTSGRDEIVVEGCGHAVHIERPEALVPIVRNFAVRAEQAHIL</sequence>
<keyword evidence="1" id="KW-0808">Transferase</keyword>
<organism evidence="9 10">
    <name type="scientific">Coccomyxa viridis</name>
    <dbReference type="NCBI Taxonomy" id="1274662"/>
    <lineage>
        <taxon>Eukaryota</taxon>
        <taxon>Viridiplantae</taxon>
        <taxon>Chlorophyta</taxon>
        <taxon>core chlorophytes</taxon>
        <taxon>Trebouxiophyceae</taxon>
        <taxon>Trebouxiophyceae incertae sedis</taxon>
        <taxon>Coccomyxaceae</taxon>
        <taxon>Coccomyxa</taxon>
    </lineage>
</organism>
<dbReference type="SUPFAM" id="SSF53474">
    <property type="entry name" value="alpha/beta-Hydrolases"/>
    <property type="match status" value="1"/>
</dbReference>
<dbReference type="SMART" id="SM00922">
    <property type="entry name" value="MR_MLE"/>
    <property type="match status" value="1"/>
</dbReference>
<dbReference type="Gene3D" id="3.20.20.120">
    <property type="entry name" value="Enolase-like C-terminal domain"/>
    <property type="match status" value="1"/>
</dbReference>
<dbReference type="SUPFAM" id="SSF54826">
    <property type="entry name" value="Enolase N-terminal domain-like"/>
    <property type="match status" value="1"/>
</dbReference>
<dbReference type="Pfam" id="PF02776">
    <property type="entry name" value="TPP_enzyme_N"/>
    <property type="match status" value="1"/>
</dbReference>
<evidence type="ECO:0000256" key="3">
    <source>
        <dbReference type="ARBA" id="ARBA00022842"/>
    </source>
</evidence>
<feature type="region of interest" description="Disordered" evidence="7">
    <location>
        <begin position="2046"/>
        <end position="2073"/>
    </location>
</feature>
<dbReference type="InterPro" id="IPR029065">
    <property type="entry name" value="Enolase_C-like"/>
</dbReference>
<dbReference type="PANTHER" id="PTHR42916">
    <property type="entry name" value="2-SUCCINYL-5-ENOLPYRUVYL-6-HYDROXY-3-CYCLOHEXENE-1-CARBOXYLATE SYNTHASE"/>
    <property type="match status" value="1"/>
</dbReference>
<dbReference type="GO" id="GO:0070204">
    <property type="term" value="F:2-succinyl-5-enolpyruvyl-6-hydroxy-3-cyclohexene-1-carboxylic-acid synthase activity"/>
    <property type="evidence" value="ECO:0007669"/>
    <property type="project" value="InterPro"/>
</dbReference>
<comment type="caution">
    <text evidence="9">The sequence shown here is derived from an EMBL/GenBank/DDBJ whole genome shotgun (WGS) entry which is preliminary data.</text>
</comment>
<dbReference type="HAMAP" id="MF_01659">
    <property type="entry name" value="MenD"/>
    <property type="match status" value="1"/>
</dbReference>
<dbReference type="InterPro" id="IPR011766">
    <property type="entry name" value="TPP_enzyme_TPP-bd"/>
</dbReference>
<dbReference type="InterPro" id="IPR032264">
    <property type="entry name" value="MenD_middle"/>
</dbReference>
<dbReference type="Gene3D" id="3.40.50.970">
    <property type="match status" value="2"/>
</dbReference>
<dbReference type="InterPro" id="IPR036849">
    <property type="entry name" value="Enolase-like_C_sf"/>
</dbReference>
<dbReference type="Gene3D" id="3.40.50.1820">
    <property type="entry name" value="alpha/beta hydrolase"/>
    <property type="match status" value="1"/>
</dbReference>
<dbReference type="InterPro" id="IPR029058">
    <property type="entry name" value="AB_hydrolase_fold"/>
</dbReference>
<gene>
    <name evidence="9" type="ORF">CVIRNUC_008112</name>
</gene>
<dbReference type="HAMAP" id="MF_00470">
    <property type="entry name" value="MenC_1"/>
    <property type="match status" value="1"/>
</dbReference>
<evidence type="ECO:0000256" key="2">
    <source>
        <dbReference type="ARBA" id="ARBA00022723"/>
    </source>
</evidence>
<evidence type="ECO:0000313" key="10">
    <source>
        <dbReference type="Proteomes" id="UP001314263"/>
    </source>
</evidence>
<dbReference type="GO" id="GO:0030976">
    <property type="term" value="F:thiamine pyrophosphate binding"/>
    <property type="evidence" value="ECO:0007669"/>
    <property type="project" value="InterPro"/>
</dbReference>
<dbReference type="InterPro" id="IPR000073">
    <property type="entry name" value="AB_hydrolase_1"/>
</dbReference>
<dbReference type="SUPFAM" id="SSF51604">
    <property type="entry name" value="Enolase C-terminal domain-like"/>
    <property type="match status" value="1"/>
</dbReference>